<dbReference type="KEGG" id="hhsr:HSR6_0982"/>
<evidence type="ECO:0000313" key="4">
    <source>
        <dbReference type="Proteomes" id="UP000186165"/>
    </source>
</evidence>
<organism evidence="3 4">
    <name type="scientific">Halodesulfurarchaeum formicicum</name>
    <dbReference type="NCBI Taxonomy" id="1873524"/>
    <lineage>
        <taxon>Archaea</taxon>
        <taxon>Methanobacteriati</taxon>
        <taxon>Methanobacteriota</taxon>
        <taxon>Stenosarchaea group</taxon>
        <taxon>Halobacteria</taxon>
        <taxon>Halobacteriales</taxon>
        <taxon>Halobacteriaceae</taxon>
        <taxon>Halodesulfurarchaeum</taxon>
    </lineage>
</organism>
<evidence type="ECO:0000259" key="2">
    <source>
        <dbReference type="PROSITE" id="PS00028"/>
    </source>
</evidence>
<protein>
    <recommendedName>
        <fullName evidence="2">C2H2-type domain-containing protein</fullName>
    </recommendedName>
</protein>
<dbReference type="InterPro" id="IPR013087">
    <property type="entry name" value="Znf_C2H2_type"/>
</dbReference>
<evidence type="ECO:0000313" key="3">
    <source>
        <dbReference type="EMBL" id="APE95435.1"/>
    </source>
</evidence>
<keyword evidence="4" id="KW-1185">Reference proteome</keyword>
<accession>A0A1J1ACE0</accession>
<dbReference type="PROSITE" id="PS00028">
    <property type="entry name" value="ZINC_FINGER_C2H2_1"/>
    <property type="match status" value="1"/>
</dbReference>
<feature type="domain" description="C2H2-type" evidence="2">
    <location>
        <begin position="23"/>
        <end position="43"/>
    </location>
</feature>
<proteinExistence type="predicted"/>
<dbReference type="EMBL" id="CP016804">
    <property type="protein sequence ID" value="APE95435.1"/>
    <property type="molecule type" value="Genomic_DNA"/>
</dbReference>
<name>A0A1J1ACE0_9EURY</name>
<sequence>MFAVSLRHSTYNGHKKGTVLEACPACGYEFDENEDRDHHISTHVPSDFGLTPLGETAEGQQPLFDPIDEIPETEVSKA</sequence>
<dbReference type="AlphaFoldDB" id="A0A1J1ACE0"/>
<gene>
    <name evidence="3" type="ORF">HSR6_0982</name>
</gene>
<reference evidence="4" key="1">
    <citation type="submission" date="2016-08" db="EMBL/GenBank/DDBJ databases">
        <title>Discovery of first anaerobic lithoheterotrophic haloarchae widely represented in hypersaline habitats.</title>
        <authorList>
            <person name="Sorokin D.Y."/>
            <person name="Kublanov I.V."/>
            <person name="Roman P."/>
            <person name="Sinninghe Damste J.S."/>
            <person name="Golyshin P.N."/>
            <person name="Rojo D."/>
            <person name="Ciordia S."/>
            <person name="Mena Md.C."/>
            <person name="Ferrer M."/>
            <person name="Smedile F."/>
            <person name="Messina E."/>
            <person name="La Cono V."/>
            <person name="Yakimov M.M."/>
        </authorList>
    </citation>
    <scope>NUCLEOTIDE SEQUENCE [LARGE SCALE GENOMIC DNA]</scope>
    <source>
        <strain evidence="4">HSR6</strain>
    </source>
</reference>
<dbReference type="Proteomes" id="UP000186165">
    <property type="component" value="Chromosome"/>
</dbReference>
<feature type="region of interest" description="Disordered" evidence="1">
    <location>
        <begin position="37"/>
        <end position="78"/>
    </location>
</feature>
<evidence type="ECO:0000256" key="1">
    <source>
        <dbReference type="SAM" id="MobiDB-lite"/>
    </source>
</evidence>